<reference evidence="2" key="1">
    <citation type="submission" date="2020-06" db="EMBL/GenBank/DDBJ databases">
        <authorList>
            <person name="Li T."/>
            <person name="Hu X."/>
            <person name="Zhang T."/>
            <person name="Song X."/>
            <person name="Zhang H."/>
            <person name="Dai N."/>
            <person name="Sheng W."/>
            <person name="Hou X."/>
            <person name="Wei L."/>
        </authorList>
    </citation>
    <scope>NUCLEOTIDE SEQUENCE</scope>
    <source>
        <strain evidence="2">G02</strain>
        <tissue evidence="2">Leaf</tissue>
    </source>
</reference>
<feature type="transmembrane region" description="Helical" evidence="1">
    <location>
        <begin position="65"/>
        <end position="86"/>
    </location>
</feature>
<dbReference type="AlphaFoldDB" id="A0AAW2JGF4"/>
<accession>A0AAW2JGF4</accession>
<keyword evidence="1" id="KW-0812">Transmembrane</keyword>
<protein>
    <submittedName>
        <fullName evidence="2">Uncharacterized protein</fullName>
    </submittedName>
</protein>
<gene>
    <name evidence="2" type="ORF">Sradi_6943800</name>
</gene>
<name>A0AAW2JGF4_SESRA</name>
<dbReference type="EMBL" id="JACGWJ010000324">
    <property type="protein sequence ID" value="KAL0293317.1"/>
    <property type="molecule type" value="Genomic_DNA"/>
</dbReference>
<evidence type="ECO:0000313" key="2">
    <source>
        <dbReference type="EMBL" id="KAL0293317.1"/>
    </source>
</evidence>
<evidence type="ECO:0000256" key="1">
    <source>
        <dbReference type="SAM" id="Phobius"/>
    </source>
</evidence>
<keyword evidence="1" id="KW-1133">Transmembrane helix</keyword>
<organism evidence="2">
    <name type="scientific">Sesamum radiatum</name>
    <name type="common">Black benniseed</name>
    <dbReference type="NCBI Taxonomy" id="300843"/>
    <lineage>
        <taxon>Eukaryota</taxon>
        <taxon>Viridiplantae</taxon>
        <taxon>Streptophyta</taxon>
        <taxon>Embryophyta</taxon>
        <taxon>Tracheophyta</taxon>
        <taxon>Spermatophyta</taxon>
        <taxon>Magnoliopsida</taxon>
        <taxon>eudicotyledons</taxon>
        <taxon>Gunneridae</taxon>
        <taxon>Pentapetalae</taxon>
        <taxon>asterids</taxon>
        <taxon>lamiids</taxon>
        <taxon>Lamiales</taxon>
        <taxon>Pedaliaceae</taxon>
        <taxon>Sesamum</taxon>
    </lineage>
</organism>
<sequence length="87" mass="9777">MEHKSPISLEKAIKWRISSQIKHATIINCAYSTRKLFQAECASAEAFSAAVWGLFWRGWRPNLETVCVCCLGAFLLFGAWGLLAWAD</sequence>
<comment type="caution">
    <text evidence="2">The sequence shown here is derived from an EMBL/GenBank/DDBJ whole genome shotgun (WGS) entry which is preliminary data.</text>
</comment>
<keyword evidence="1" id="KW-0472">Membrane</keyword>
<proteinExistence type="predicted"/>
<reference evidence="2" key="2">
    <citation type="journal article" date="2024" name="Plant">
        <title>Genomic evolution and insights into agronomic trait innovations of Sesamum species.</title>
        <authorList>
            <person name="Miao H."/>
            <person name="Wang L."/>
            <person name="Qu L."/>
            <person name="Liu H."/>
            <person name="Sun Y."/>
            <person name="Le M."/>
            <person name="Wang Q."/>
            <person name="Wei S."/>
            <person name="Zheng Y."/>
            <person name="Lin W."/>
            <person name="Duan Y."/>
            <person name="Cao H."/>
            <person name="Xiong S."/>
            <person name="Wang X."/>
            <person name="Wei L."/>
            <person name="Li C."/>
            <person name="Ma Q."/>
            <person name="Ju M."/>
            <person name="Zhao R."/>
            <person name="Li G."/>
            <person name="Mu C."/>
            <person name="Tian Q."/>
            <person name="Mei H."/>
            <person name="Zhang T."/>
            <person name="Gao T."/>
            <person name="Zhang H."/>
        </authorList>
    </citation>
    <scope>NUCLEOTIDE SEQUENCE</scope>
    <source>
        <strain evidence="2">G02</strain>
    </source>
</reference>